<keyword evidence="5" id="KW-1185">Reference proteome</keyword>
<keyword evidence="2" id="KW-0677">Repeat</keyword>
<evidence type="ECO:0000256" key="1">
    <source>
        <dbReference type="ARBA" id="ARBA00022614"/>
    </source>
</evidence>
<reference evidence="4" key="1">
    <citation type="submission" date="2021-12" db="EMBL/GenBank/DDBJ databases">
        <authorList>
            <person name="King R."/>
        </authorList>
    </citation>
    <scope>NUCLEOTIDE SEQUENCE</scope>
</reference>
<dbReference type="OrthoDB" id="1060944at2759"/>
<dbReference type="InterPro" id="IPR055414">
    <property type="entry name" value="LRR_R13L4/SHOC2-like"/>
</dbReference>
<dbReference type="Pfam" id="PF23598">
    <property type="entry name" value="LRR_14"/>
    <property type="match status" value="1"/>
</dbReference>
<accession>A0A9P0B175</accession>
<evidence type="ECO:0000256" key="2">
    <source>
        <dbReference type="ARBA" id="ARBA00022737"/>
    </source>
</evidence>
<sequence length="179" mass="20303">MANAVTKVVNNCKEAKETNTLNLSNCTLKQVPDAVYHLLRNVEIKTCDFSENVLSKITPKFVLNFSSLMTLNLSYNQLSSLPEECIDFKFLETLNISHNSFISLPNCVHKIPKLIQLDASNNHIVDVDIKALKEASSLEAVDLTKNSISHKNYEELRELTNVKVLLTPRQKEDWEDLTI</sequence>
<dbReference type="PROSITE" id="PS51450">
    <property type="entry name" value="LRR"/>
    <property type="match status" value="1"/>
</dbReference>
<name>A0A9P0B175_BRAAE</name>
<dbReference type="InterPro" id="IPR001611">
    <property type="entry name" value="Leu-rich_rpt"/>
</dbReference>
<evidence type="ECO:0000313" key="4">
    <source>
        <dbReference type="EMBL" id="CAH0553283.1"/>
    </source>
</evidence>
<evidence type="ECO:0000259" key="3">
    <source>
        <dbReference type="Pfam" id="PF23598"/>
    </source>
</evidence>
<dbReference type="GO" id="GO:0005737">
    <property type="term" value="C:cytoplasm"/>
    <property type="evidence" value="ECO:0007669"/>
    <property type="project" value="TreeGrafter"/>
</dbReference>
<proteinExistence type="predicted"/>
<dbReference type="PANTHER" id="PTHR48051">
    <property type="match status" value="1"/>
</dbReference>
<dbReference type="PANTHER" id="PTHR48051:SF1">
    <property type="entry name" value="RAS SUPPRESSOR PROTEIN 1"/>
    <property type="match status" value="1"/>
</dbReference>
<dbReference type="Gene3D" id="3.80.10.10">
    <property type="entry name" value="Ribonuclease Inhibitor"/>
    <property type="match status" value="1"/>
</dbReference>
<feature type="domain" description="Disease resistance R13L4/SHOC-2-like LRR" evidence="3">
    <location>
        <begin position="21"/>
        <end position="167"/>
    </location>
</feature>
<protein>
    <recommendedName>
        <fullName evidence="3">Disease resistance R13L4/SHOC-2-like LRR domain-containing protein</fullName>
    </recommendedName>
</protein>
<dbReference type="InterPro" id="IPR032675">
    <property type="entry name" value="LRR_dom_sf"/>
</dbReference>
<organism evidence="4 5">
    <name type="scientific">Brassicogethes aeneus</name>
    <name type="common">Rape pollen beetle</name>
    <name type="synonym">Meligethes aeneus</name>
    <dbReference type="NCBI Taxonomy" id="1431903"/>
    <lineage>
        <taxon>Eukaryota</taxon>
        <taxon>Metazoa</taxon>
        <taxon>Ecdysozoa</taxon>
        <taxon>Arthropoda</taxon>
        <taxon>Hexapoda</taxon>
        <taxon>Insecta</taxon>
        <taxon>Pterygota</taxon>
        <taxon>Neoptera</taxon>
        <taxon>Endopterygota</taxon>
        <taxon>Coleoptera</taxon>
        <taxon>Polyphaga</taxon>
        <taxon>Cucujiformia</taxon>
        <taxon>Nitidulidae</taxon>
        <taxon>Meligethinae</taxon>
        <taxon>Brassicogethes</taxon>
    </lineage>
</organism>
<gene>
    <name evidence="4" type="ORF">MELIAE_LOCUS5326</name>
</gene>
<keyword evidence="1" id="KW-0433">Leucine-rich repeat</keyword>
<dbReference type="AlphaFoldDB" id="A0A9P0B175"/>
<dbReference type="EMBL" id="OV121134">
    <property type="protein sequence ID" value="CAH0553283.1"/>
    <property type="molecule type" value="Genomic_DNA"/>
</dbReference>
<dbReference type="InterPro" id="IPR050216">
    <property type="entry name" value="LRR_domain-containing"/>
</dbReference>
<dbReference type="SUPFAM" id="SSF52058">
    <property type="entry name" value="L domain-like"/>
    <property type="match status" value="1"/>
</dbReference>
<evidence type="ECO:0000313" key="5">
    <source>
        <dbReference type="Proteomes" id="UP001154078"/>
    </source>
</evidence>
<dbReference type="Proteomes" id="UP001154078">
    <property type="component" value="Chromosome 3"/>
</dbReference>